<reference evidence="3 4" key="1">
    <citation type="submission" date="2014-04" db="EMBL/GenBank/DDBJ databases">
        <authorList>
            <consortium name="DOE Joint Genome Institute"/>
            <person name="Kuo A."/>
            <person name="Zuccaro A."/>
            <person name="Kohler A."/>
            <person name="Nagy L.G."/>
            <person name="Floudas D."/>
            <person name="Copeland A."/>
            <person name="Barry K.W."/>
            <person name="Cichocki N."/>
            <person name="Veneault-Fourrey C."/>
            <person name="LaButti K."/>
            <person name="Lindquist E.A."/>
            <person name="Lipzen A."/>
            <person name="Lundell T."/>
            <person name="Morin E."/>
            <person name="Murat C."/>
            <person name="Sun H."/>
            <person name="Tunlid A."/>
            <person name="Henrissat B."/>
            <person name="Grigoriev I.V."/>
            <person name="Hibbett D.S."/>
            <person name="Martin F."/>
            <person name="Nordberg H.P."/>
            <person name="Cantor M.N."/>
            <person name="Hua S.X."/>
        </authorList>
    </citation>
    <scope>NUCLEOTIDE SEQUENCE [LARGE SCALE GENOMIC DNA]</scope>
    <source>
        <strain evidence="3 4">MAFF 305830</strain>
    </source>
</reference>
<accession>A0A0C2W2X4</accession>
<dbReference type="SUPFAM" id="SSF56954">
    <property type="entry name" value="Outer membrane efflux proteins (OEP)"/>
    <property type="match status" value="1"/>
</dbReference>
<dbReference type="HOGENOM" id="CLU_093557_0_0_1"/>
<evidence type="ECO:0000313" key="4">
    <source>
        <dbReference type="Proteomes" id="UP000054097"/>
    </source>
</evidence>
<sequence>MNDTNSTTRDYSTGDPRHHHSLYLEGADFVIQVESAIFKVHRYFLAKYSSVISDMFDSPQGKEGAVGTDGNPLVLTGDTACAWELLLEEIYNRNPLENSKTYSSEHLLSLLRIAHKYCMDRLEQTTIENLKQNQTTEGYVDLVVAAQIIGSDQLYQHALRSLISSIPKPDLTQAKRIGVEAYHTITTSTISAIVADNASAQLLARNDLANARADLANARNDLENARRDLESVRTQLASAIAEKAGALTTLATTIATLTRAGSISTSLTSANNKNCQHCNRIVNWTCTFCYRAQV</sequence>
<dbReference type="EMBL" id="KN824405">
    <property type="protein sequence ID" value="KIM20848.1"/>
    <property type="molecule type" value="Genomic_DNA"/>
</dbReference>
<dbReference type="STRING" id="933852.A0A0C2W2X4"/>
<dbReference type="SMART" id="SM00225">
    <property type="entry name" value="BTB"/>
    <property type="match status" value="1"/>
</dbReference>
<gene>
    <name evidence="3" type="ORF">M408DRAFT_119385</name>
</gene>
<dbReference type="Pfam" id="PF00651">
    <property type="entry name" value="BTB"/>
    <property type="match status" value="1"/>
</dbReference>
<dbReference type="InterPro" id="IPR000210">
    <property type="entry name" value="BTB/POZ_dom"/>
</dbReference>
<dbReference type="InterPro" id="IPR011333">
    <property type="entry name" value="SKP1/BTB/POZ_sf"/>
</dbReference>
<dbReference type="SUPFAM" id="SSF54695">
    <property type="entry name" value="POZ domain"/>
    <property type="match status" value="1"/>
</dbReference>
<feature type="coiled-coil region" evidence="1">
    <location>
        <begin position="205"/>
        <end position="242"/>
    </location>
</feature>
<evidence type="ECO:0000313" key="3">
    <source>
        <dbReference type="EMBL" id="KIM20848.1"/>
    </source>
</evidence>
<dbReference type="OrthoDB" id="3217871at2759"/>
<dbReference type="Proteomes" id="UP000054097">
    <property type="component" value="Unassembled WGS sequence"/>
</dbReference>
<organism evidence="3 4">
    <name type="scientific">Serendipita vermifera MAFF 305830</name>
    <dbReference type="NCBI Taxonomy" id="933852"/>
    <lineage>
        <taxon>Eukaryota</taxon>
        <taxon>Fungi</taxon>
        <taxon>Dikarya</taxon>
        <taxon>Basidiomycota</taxon>
        <taxon>Agaricomycotina</taxon>
        <taxon>Agaricomycetes</taxon>
        <taxon>Sebacinales</taxon>
        <taxon>Serendipitaceae</taxon>
        <taxon>Serendipita</taxon>
    </lineage>
</organism>
<dbReference type="AlphaFoldDB" id="A0A0C2W2X4"/>
<feature type="domain" description="BTB" evidence="2">
    <location>
        <begin position="27"/>
        <end position="92"/>
    </location>
</feature>
<name>A0A0C2W2X4_SERVB</name>
<keyword evidence="4" id="KW-1185">Reference proteome</keyword>
<evidence type="ECO:0000259" key="2">
    <source>
        <dbReference type="PROSITE" id="PS50097"/>
    </source>
</evidence>
<proteinExistence type="predicted"/>
<evidence type="ECO:0000256" key="1">
    <source>
        <dbReference type="SAM" id="Coils"/>
    </source>
</evidence>
<dbReference type="Gene3D" id="1.20.1600.10">
    <property type="entry name" value="Outer membrane efflux proteins (OEP)"/>
    <property type="match status" value="1"/>
</dbReference>
<reference evidence="4" key="2">
    <citation type="submission" date="2015-01" db="EMBL/GenBank/DDBJ databases">
        <title>Evolutionary Origins and Diversification of the Mycorrhizal Mutualists.</title>
        <authorList>
            <consortium name="DOE Joint Genome Institute"/>
            <consortium name="Mycorrhizal Genomics Consortium"/>
            <person name="Kohler A."/>
            <person name="Kuo A."/>
            <person name="Nagy L.G."/>
            <person name="Floudas D."/>
            <person name="Copeland A."/>
            <person name="Barry K.W."/>
            <person name="Cichocki N."/>
            <person name="Veneault-Fourrey C."/>
            <person name="LaButti K."/>
            <person name="Lindquist E.A."/>
            <person name="Lipzen A."/>
            <person name="Lundell T."/>
            <person name="Morin E."/>
            <person name="Murat C."/>
            <person name="Riley R."/>
            <person name="Ohm R."/>
            <person name="Sun H."/>
            <person name="Tunlid A."/>
            <person name="Henrissat B."/>
            <person name="Grigoriev I.V."/>
            <person name="Hibbett D.S."/>
            <person name="Martin F."/>
        </authorList>
    </citation>
    <scope>NUCLEOTIDE SEQUENCE [LARGE SCALE GENOMIC DNA]</scope>
    <source>
        <strain evidence="4">MAFF 305830</strain>
    </source>
</reference>
<protein>
    <recommendedName>
        <fullName evidence="2">BTB domain-containing protein</fullName>
    </recommendedName>
</protein>
<dbReference type="PROSITE" id="PS50097">
    <property type="entry name" value="BTB"/>
    <property type="match status" value="1"/>
</dbReference>
<dbReference type="Gene3D" id="3.30.710.10">
    <property type="entry name" value="Potassium Channel Kv1.1, Chain A"/>
    <property type="match status" value="1"/>
</dbReference>
<dbReference type="CDD" id="cd18186">
    <property type="entry name" value="BTB_POZ_ZBTB_KLHL-like"/>
    <property type="match status" value="1"/>
</dbReference>
<keyword evidence="1" id="KW-0175">Coiled coil</keyword>